<gene>
    <name evidence="2" type="ORF">KT71_11144</name>
</gene>
<dbReference type="RefSeq" id="WP_008294668.1">
    <property type="nucleotide sequence ID" value="NZ_CM002299.1"/>
</dbReference>
<accession>A4AAY0</accession>
<evidence type="ECO:0000256" key="1">
    <source>
        <dbReference type="SAM" id="SignalP"/>
    </source>
</evidence>
<keyword evidence="1" id="KW-0732">Signal</keyword>
<reference evidence="2 3" key="2">
    <citation type="journal article" date="2009" name="PLoS ONE">
        <title>The photosynthetic apparatus and its regulation in the aerobic gammaproteobacterium Congregibacter litoralis gen. nov., sp. nov.</title>
        <authorList>
            <person name="Spring S."/>
            <person name="Lunsdorf H."/>
            <person name="Fuchs B.M."/>
            <person name="Tindall B.J."/>
        </authorList>
    </citation>
    <scope>NUCLEOTIDE SEQUENCE [LARGE SCALE GENOMIC DNA]</scope>
    <source>
        <strain evidence="2">KT71</strain>
    </source>
</reference>
<proteinExistence type="predicted"/>
<evidence type="ECO:0000313" key="2">
    <source>
        <dbReference type="EMBL" id="EAQ96852.1"/>
    </source>
</evidence>
<organism evidence="2 3">
    <name type="scientific">Congregibacter litoralis KT71</name>
    <dbReference type="NCBI Taxonomy" id="314285"/>
    <lineage>
        <taxon>Bacteria</taxon>
        <taxon>Pseudomonadati</taxon>
        <taxon>Pseudomonadota</taxon>
        <taxon>Gammaproteobacteria</taxon>
        <taxon>Cellvibrionales</taxon>
        <taxon>Halieaceae</taxon>
        <taxon>Congregibacter</taxon>
    </lineage>
</organism>
<feature type="signal peptide" evidence="1">
    <location>
        <begin position="1"/>
        <end position="18"/>
    </location>
</feature>
<protein>
    <submittedName>
        <fullName evidence="2">Uncharacterized protein</fullName>
    </submittedName>
</protein>
<name>A4AAY0_9GAMM</name>
<dbReference type="EMBL" id="AAOA02000003">
    <property type="protein sequence ID" value="EAQ96852.1"/>
    <property type="molecule type" value="Genomic_DNA"/>
</dbReference>
<dbReference type="Proteomes" id="UP000019205">
    <property type="component" value="Chromosome"/>
</dbReference>
<reference evidence="2 3" key="1">
    <citation type="journal article" date="2007" name="Proc. Natl. Acad. Sci. U.S.A.">
        <title>Characterization of a marine gammaproteobacterium capable of aerobic anoxygenic photosynthesis.</title>
        <authorList>
            <person name="Fuchs B.M."/>
            <person name="Spring S."/>
            <person name="Teeling H."/>
            <person name="Quast C."/>
            <person name="Wulf J."/>
            <person name="Schattenhofer M."/>
            <person name="Yan S."/>
            <person name="Ferriera S."/>
            <person name="Johnson J."/>
            <person name="Glockner F.O."/>
            <person name="Amann R."/>
        </authorList>
    </citation>
    <scope>NUCLEOTIDE SEQUENCE [LARGE SCALE GENOMIC DNA]</scope>
    <source>
        <strain evidence="2">KT71</strain>
    </source>
</reference>
<sequence>MRVLIVVAMLLLGLPAKAHLLPAQHATFRFEDNKIYMVLAMDPMVVMGDCDSTCSLSPAEFQRSYDALRDRIKNGMNVYLPDGDVQMLDLRLAPSVSHSRLEQQVDQITALAVFRIPENVPSVFLDLNLFSSGPSAGRYEISVSSSTNSEKYKYAVTRDEPVVELTVPPAKVNQ</sequence>
<keyword evidence="3" id="KW-1185">Reference proteome</keyword>
<dbReference type="HOGENOM" id="CLU_1537470_0_0_6"/>
<comment type="caution">
    <text evidence="2">The sequence shown here is derived from an EMBL/GenBank/DDBJ whole genome shotgun (WGS) entry which is preliminary data.</text>
</comment>
<evidence type="ECO:0000313" key="3">
    <source>
        <dbReference type="Proteomes" id="UP000019205"/>
    </source>
</evidence>
<dbReference type="AlphaFoldDB" id="A4AAY0"/>
<feature type="chain" id="PRO_5002665496" evidence="1">
    <location>
        <begin position="19"/>
        <end position="174"/>
    </location>
</feature>
<dbReference type="STRING" id="314285.KT71_11144"/>